<dbReference type="OrthoDB" id="3192072at2"/>
<dbReference type="Proteomes" id="UP000021369">
    <property type="component" value="Unassembled WGS sequence"/>
</dbReference>
<evidence type="ECO:0000313" key="2">
    <source>
        <dbReference type="EMBL" id="EXM39585.1"/>
    </source>
</evidence>
<sequence length="166" mass="18855">MNIPVILIEMAVFAVMFTVMCFKTTGGNNTTQVHNYPPDIQEEYFKTHERIPTAPLSKRVIVTKTVALLVFAVILVIMALLGGAETFIQGFLFAFGMMAWIGAYDTFFIDWVLFANMKRFRLEGTEHMDKAYHQKWFHLKGMLFPGLLFALIPSAIVGLIVMLIQN</sequence>
<dbReference type="RefSeq" id="WP_037286363.1">
    <property type="nucleotide sequence ID" value="NZ_JEOB01000002.1"/>
</dbReference>
<feature type="transmembrane region" description="Helical" evidence="1">
    <location>
        <begin position="90"/>
        <end position="113"/>
    </location>
</feature>
<evidence type="ECO:0000313" key="3">
    <source>
        <dbReference type="Proteomes" id="UP000021369"/>
    </source>
</evidence>
<keyword evidence="1" id="KW-0472">Membrane</keyword>
<feature type="transmembrane region" description="Helical" evidence="1">
    <location>
        <begin position="66"/>
        <end position="84"/>
    </location>
</feature>
<name>A0A011WRH3_RUMAL</name>
<feature type="transmembrane region" description="Helical" evidence="1">
    <location>
        <begin position="6"/>
        <end position="22"/>
    </location>
</feature>
<keyword evidence="1" id="KW-1133">Transmembrane helix</keyword>
<feature type="transmembrane region" description="Helical" evidence="1">
    <location>
        <begin position="142"/>
        <end position="164"/>
    </location>
</feature>
<accession>A0A011WRH3</accession>
<dbReference type="PATRIC" id="fig|1341156.4.peg.1801"/>
<dbReference type="EMBL" id="JEOB01000002">
    <property type="protein sequence ID" value="EXM39585.1"/>
    <property type="molecule type" value="Genomic_DNA"/>
</dbReference>
<evidence type="ECO:0000256" key="1">
    <source>
        <dbReference type="SAM" id="Phobius"/>
    </source>
</evidence>
<reference evidence="2 3" key="1">
    <citation type="submission" date="2013-06" db="EMBL/GenBank/DDBJ databases">
        <title>Rumen cellulosomics: divergent fiber-degrading strategies revealed by comparative genome-wide analysis of six Ruminococcal strains.</title>
        <authorList>
            <person name="Dassa B."/>
            <person name="Borovok I."/>
            <person name="Lamed R."/>
            <person name="Flint H."/>
            <person name="Yeoman C.J."/>
            <person name="White B."/>
            <person name="Bayer E.A."/>
        </authorList>
    </citation>
    <scope>NUCLEOTIDE SEQUENCE [LARGE SCALE GENOMIC DNA]</scope>
    <source>
        <strain evidence="2 3">SY3</strain>
    </source>
</reference>
<protein>
    <recommendedName>
        <fullName evidence="4">ABC transporter permease</fullName>
    </recommendedName>
</protein>
<dbReference type="AlphaFoldDB" id="A0A011WRH3"/>
<evidence type="ECO:0008006" key="4">
    <source>
        <dbReference type="Google" id="ProtNLM"/>
    </source>
</evidence>
<comment type="caution">
    <text evidence="2">The sequence shown here is derived from an EMBL/GenBank/DDBJ whole genome shotgun (WGS) entry which is preliminary data.</text>
</comment>
<keyword evidence="3" id="KW-1185">Reference proteome</keyword>
<keyword evidence="1" id="KW-0812">Transmembrane</keyword>
<organism evidence="2 3">
    <name type="scientific">Ruminococcus albus SY3</name>
    <dbReference type="NCBI Taxonomy" id="1341156"/>
    <lineage>
        <taxon>Bacteria</taxon>
        <taxon>Bacillati</taxon>
        <taxon>Bacillota</taxon>
        <taxon>Clostridia</taxon>
        <taxon>Eubacteriales</taxon>
        <taxon>Oscillospiraceae</taxon>
        <taxon>Ruminococcus</taxon>
    </lineage>
</organism>
<proteinExistence type="predicted"/>
<gene>
    <name evidence="2" type="ORF">RASY3_06920</name>
</gene>